<evidence type="ECO:0000256" key="1">
    <source>
        <dbReference type="SAM" id="MobiDB-lite"/>
    </source>
</evidence>
<sequence length="204" mass="23279">MKRIHLLCSIPPRDISTEKWQHPSPAEIRPLEKRPDRTYPRRSFPRGGCRSSPLLIRPLGIGVDSPLSSPQCNLQFRPPAGHLATKSHFYHRRNLVGCPLLEQLGDLVLTLVYFNFRGCYYKNTASLRYVVDGILCCIFSIRISDHLMLESTAFILSPRAVCTDLFPSARWELFAKEEKNLLWSKSFPFDPPRQLWVSKGGGPS</sequence>
<keyword evidence="3" id="KW-1185">Reference proteome</keyword>
<organism evidence="2 3">
    <name type="scientific">Caerostris extrusa</name>
    <name type="common">Bark spider</name>
    <name type="synonym">Caerostris bankana</name>
    <dbReference type="NCBI Taxonomy" id="172846"/>
    <lineage>
        <taxon>Eukaryota</taxon>
        <taxon>Metazoa</taxon>
        <taxon>Ecdysozoa</taxon>
        <taxon>Arthropoda</taxon>
        <taxon>Chelicerata</taxon>
        <taxon>Arachnida</taxon>
        <taxon>Araneae</taxon>
        <taxon>Araneomorphae</taxon>
        <taxon>Entelegynae</taxon>
        <taxon>Araneoidea</taxon>
        <taxon>Araneidae</taxon>
        <taxon>Caerostris</taxon>
    </lineage>
</organism>
<evidence type="ECO:0000313" key="2">
    <source>
        <dbReference type="EMBL" id="GIY76046.1"/>
    </source>
</evidence>
<feature type="compositionally biased region" description="Basic and acidic residues" evidence="1">
    <location>
        <begin position="29"/>
        <end position="39"/>
    </location>
</feature>
<comment type="caution">
    <text evidence="2">The sequence shown here is derived from an EMBL/GenBank/DDBJ whole genome shotgun (WGS) entry which is preliminary data.</text>
</comment>
<dbReference type="AlphaFoldDB" id="A0AAV4W0G8"/>
<accession>A0AAV4W0G8</accession>
<dbReference type="EMBL" id="BPLR01015429">
    <property type="protein sequence ID" value="GIY76046.1"/>
    <property type="molecule type" value="Genomic_DNA"/>
</dbReference>
<reference evidence="2 3" key="1">
    <citation type="submission" date="2021-06" db="EMBL/GenBank/DDBJ databases">
        <title>Caerostris extrusa draft genome.</title>
        <authorList>
            <person name="Kono N."/>
            <person name="Arakawa K."/>
        </authorList>
    </citation>
    <scope>NUCLEOTIDE SEQUENCE [LARGE SCALE GENOMIC DNA]</scope>
</reference>
<gene>
    <name evidence="2" type="ORF">CEXT_535811</name>
</gene>
<evidence type="ECO:0000313" key="3">
    <source>
        <dbReference type="Proteomes" id="UP001054945"/>
    </source>
</evidence>
<proteinExistence type="predicted"/>
<feature type="region of interest" description="Disordered" evidence="1">
    <location>
        <begin position="17"/>
        <end position="46"/>
    </location>
</feature>
<protein>
    <submittedName>
        <fullName evidence="2">Uncharacterized protein</fullName>
    </submittedName>
</protein>
<name>A0AAV4W0G8_CAEEX</name>
<dbReference type="Proteomes" id="UP001054945">
    <property type="component" value="Unassembled WGS sequence"/>
</dbReference>